<dbReference type="Pfam" id="PF04157">
    <property type="entry name" value="EAP30"/>
    <property type="match status" value="1"/>
</dbReference>
<dbReference type="InterPro" id="IPR036390">
    <property type="entry name" value="WH_DNA-bd_sf"/>
</dbReference>
<dbReference type="PANTHER" id="PTHR12806:SF0">
    <property type="entry name" value="VACUOLAR-SORTING PROTEIN SNF8"/>
    <property type="match status" value="1"/>
</dbReference>
<evidence type="ECO:0000313" key="2">
    <source>
        <dbReference type="EMBL" id="RKO96736.1"/>
    </source>
</evidence>
<dbReference type="PANTHER" id="PTHR12806">
    <property type="entry name" value="EAP30 SUBUNIT OF ELL COMPLEX"/>
    <property type="match status" value="1"/>
</dbReference>
<dbReference type="GO" id="GO:0000814">
    <property type="term" value="C:ESCRT II complex"/>
    <property type="evidence" value="ECO:0007669"/>
    <property type="project" value="InterPro"/>
</dbReference>
<keyword evidence="2" id="KW-0238">DNA-binding</keyword>
<dbReference type="InterPro" id="IPR016689">
    <property type="entry name" value="ESCRT-2_cplx_Snf8"/>
</dbReference>
<sequence>MPPRRAGIAGLQQRAKDRQEFQKAGAALAQQQLTQLTENLALFRSELDAFARTHRKAILRDPALRASLSDMCASLGIDPLASQKGFFSEWLGVGDFYYELGVQLLELCLVTRDRNGGIIDLTDVVAWINKQRAIPEPTPVTVADVIQAVKTLAPLGGGLSVITLGSRQLLQSVPRELNTDDQALLTFMADGMVRGVTVEEVVRNFRWSENRAQVCLDHLIGDGILWLDLQSSRPSYWAAMYSLTG</sequence>
<proteinExistence type="inferred from homology"/>
<dbReference type="Gene3D" id="6.10.140.180">
    <property type="match status" value="1"/>
</dbReference>
<dbReference type="InterPro" id="IPR040608">
    <property type="entry name" value="Snf8/Vps36"/>
</dbReference>
<evidence type="ECO:0000256" key="1">
    <source>
        <dbReference type="ARBA" id="ARBA00009834"/>
    </source>
</evidence>
<dbReference type="SUPFAM" id="SSF46785">
    <property type="entry name" value="Winged helix' DNA-binding domain"/>
    <property type="match status" value="2"/>
</dbReference>
<comment type="similarity">
    <text evidence="1">Belongs to the SNF8 family.</text>
</comment>
<dbReference type="AlphaFoldDB" id="A0A4P9WZG0"/>
<dbReference type="Gene3D" id="1.10.10.10">
    <property type="entry name" value="Winged helix-like DNA-binding domain superfamily/Winged helix DNA-binding domain"/>
    <property type="match status" value="2"/>
</dbReference>
<dbReference type="GO" id="GO:0043328">
    <property type="term" value="P:protein transport to vacuole involved in ubiquitin-dependent protein catabolic process via the multivesicular body sorting pathway"/>
    <property type="evidence" value="ECO:0007669"/>
    <property type="project" value="TreeGrafter"/>
</dbReference>
<dbReference type="EMBL" id="ML009661">
    <property type="protein sequence ID" value="RKO96736.1"/>
    <property type="molecule type" value="Genomic_DNA"/>
</dbReference>
<organism evidence="2 3">
    <name type="scientific">Caulochytrium protostelioides</name>
    <dbReference type="NCBI Taxonomy" id="1555241"/>
    <lineage>
        <taxon>Eukaryota</taxon>
        <taxon>Fungi</taxon>
        <taxon>Fungi incertae sedis</taxon>
        <taxon>Chytridiomycota</taxon>
        <taxon>Chytridiomycota incertae sedis</taxon>
        <taxon>Chytridiomycetes</taxon>
        <taxon>Caulochytriales</taxon>
        <taxon>Caulochytriaceae</taxon>
        <taxon>Caulochytrium</taxon>
    </lineage>
</organism>
<evidence type="ECO:0000313" key="3">
    <source>
        <dbReference type="Proteomes" id="UP000268535"/>
    </source>
</evidence>
<dbReference type="InterPro" id="IPR036388">
    <property type="entry name" value="WH-like_DNA-bd_sf"/>
</dbReference>
<dbReference type="Proteomes" id="UP000268535">
    <property type="component" value="Unassembled WGS sequence"/>
</dbReference>
<accession>A0A4P9WZG0</accession>
<gene>
    <name evidence="2" type="ORF">CAUPRSCDRAFT_7696</name>
</gene>
<protein>
    <submittedName>
        <fullName evidence="2">Winged helix DNA-binding domain-containing protein</fullName>
    </submittedName>
</protein>
<name>A0A4P9WZG0_9FUNG</name>
<dbReference type="GO" id="GO:0003677">
    <property type="term" value="F:DNA binding"/>
    <property type="evidence" value="ECO:0007669"/>
    <property type="project" value="UniProtKB-KW"/>
</dbReference>
<reference evidence="3" key="1">
    <citation type="journal article" date="2018" name="Nat. Microbiol.">
        <title>Leveraging single-cell genomics to expand the fungal tree of life.</title>
        <authorList>
            <person name="Ahrendt S.R."/>
            <person name="Quandt C.A."/>
            <person name="Ciobanu D."/>
            <person name="Clum A."/>
            <person name="Salamov A."/>
            <person name="Andreopoulos B."/>
            <person name="Cheng J.F."/>
            <person name="Woyke T."/>
            <person name="Pelin A."/>
            <person name="Henrissat B."/>
            <person name="Reynolds N.K."/>
            <person name="Benny G.L."/>
            <person name="Smith M.E."/>
            <person name="James T.Y."/>
            <person name="Grigoriev I.V."/>
        </authorList>
    </citation>
    <scope>NUCLEOTIDE SEQUENCE [LARGE SCALE GENOMIC DNA]</scope>
    <source>
        <strain evidence="3">ATCC 52028</strain>
    </source>
</reference>